<dbReference type="RefSeq" id="WP_188822415.1">
    <property type="nucleotide sequence ID" value="NZ_BMHH01000003.1"/>
</dbReference>
<dbReference type="AlphaFoldDB" id="A0A916WCL3"/>
<sequence length="73" mass="8097">MNAMSGNLYRALKSANVSDDLAQKAAEELVNYDQQLVDIRLDLAAIKAEQMVQRWMLGVVVAGVIALILRSFF</sequence>
<comment type="caution">
    <text evidence="2">The sequence shown here is derived from an EMBL/GenBank/DDBJ whole genome shotgun (WGS) entry which is preliminary data.</text>
</comment>
<keyword evidence="1" id="KW-0472">Membrane</keyword>
<name>A0A916WCL3_9HYPH</name>
<evidence type="ECO:0000256" key="1">
    <source>
        <dbReference type="SAM" id="Phobius"/>
    </source>
</evidence>
<keyword evidence="1" id="KW-0812">Transmembrane</keyword>
<evidence type="ECO:0000313" key="2">
    <source>
        <dbReference type="EMBL" id="GGA85906.1"/>
    </source>
</evidence>
<keyword evidence="1" id="KW-1133">Transmembrane helix</keyword>
<feature type="transmembrane region" description="Helical" evidence="1">
    <location>
        <begin position="55"/>
        <end position="72"/>
    </location>
</feature>
<gene>
    <name evidence="2" type="ORF">GCM10011491_11920</name>
</gene>
<reference evidence="2" key="1">
    <citation type="journal article" date="2014" name="Int. J. Syst. Evol. Microbiol.">
        <title>Complete genome sequence of Corynebacterium casei LMG S-19264T (=DSM 44701T), isolated from a smear-ripened cheese.</title>
        <authorList>
            <consortium name="US DOE Joint Genome Institute (JGI-PGF)"/>
            <person name="Walter F."/>
            <person name="Albersmeier A."/>
            <person name="Kalinowski J."/>
            <person name="Ruckert C."/>
        </authorList>
    </citation>
    <scope>NUCLEOTIDE SEQUENCE</scope>
    <source>
        <strain evidence="2">CGMCC 1.15082</strain>
    </source>
</reference>
<protein>
    <recommendedName>
        <fullName evidence="4">DUF1640 domain-containing protein</fullName>
    </recommendedName>
</protein>
<proteinExistence type="predicted"/>
<keyword evidence="3" id="KW-1185">Reference proteome</keyword>
<evidence type="ECO:0008006" key="4">
    <source>
        <dbReference type="Google" id="ProtNLM"/>
    </source>
</evidence>
<reference evidence="2" key="2">
    <citation type="submission" date="2020-09" db="EMBL/GenBank/DDBJ databases">
        <authorList>
            <person name="Sun Q."/>
            <person name="Zhou Y."/>
        </authorList>
    </citation>
    <scope>NUCLEOTIDE SEQUENCE</scope>
    <source>
        <strain evidence="2">CGMCC 1.15082</strain>
    </source>
</reference>
<accession>A0A916WCL3</accession>
<evidence type="ECO:0000313" key="3">
    <source>
        <dbReference type="Proteomes" id="UP000646478"/>
    </source>
</evidence>
<organism evidence="2 3">
    <name type="scientific">Brucella endophytica</name>
    <dbReference type="NCBI Taxonomy" id="1963359"/>
    <lineage>
        <taxon>Bacteria</taxon>
        <taxon>Pseudomonadati</taxon>
        <taxon>Pseudomonadota</taxon>
        <taxon>Alphaproteobacteria</taxon>
        <taxon>Hyphomicrobiales</taxon>
        <taxon>Brucellaceae</taxon>
        <taxon>Brucella/Ochrobactrum group</taxon>
        <taxon>Brucella</taxon>
    </lineage>
</organism>
<dbReference type="Proteomes" id="UP000646478">
    <property type="component" value="Unassembled WGS sequence"/>
</dbReference>
<dbReference type="EMBL" id="BMHH01000003">
    <property type="protein sequence ID" value="GGA85906.1"/>
    <property type="molecule type" value="Genomic_DNA"/>
</dbReference>